<evidence type="ECO:0000313" key="16">
    <source>
        <dbReference type="Proteomes" id="UP000007646"/>
    </source>
</evidence>
<keyword evidence="16" id="KW-1185">Reference proteome</keyword>
<dbReference type="Ensembl" id="ENSLAFT00000034254.1">
    <property type="protein sequence ID" value="ENSLAFP00000023262.1"/>
    <property type="gene ID" value="ENSLAFG00000031323.1"/>
</dbReference>
<feature type="transmembrane region" description="Helical" evidence="12">
    <location>
        <begin position="21"/>
        <end position="44"/>
    </location>
</feature>
<evidence type="ECO:0000256" key="4">
    <source>
        <dbReference type="ARBA" id="ARBA00022801"/>
    </source>
</evidence>
<dbReference type="InterPro" id="IPR018114">
    <property type="entry name" value="TRYPSIN_HIS"/>
</dbReference>
<feature type="active site" description="Charge relay system" evidence="11">
    <location>
        <position position="371"/>
    </location>
</feature>
<keyword evidence="2 10" id="KW-0645">Protease</keyword>
<dbReference type="PROSITE" id="PS00135">
    <property type="entry name" value="TRYPSIN_SER"/>
    <property type="match status" value="1"/>
</dbReference>
<feature type="domain" description="Peptidase S1" evidence="14">
    <location>
        <begin position="190"/>
        <end position="420"/>
    </location>
</feature>
<dbReference type="Gene3D" id="2.40.10.10">
    <property type="entry name" value="Trypsin-like serine proteases"/>
    <property type="match status" value="2"/>
</dbReference>
<dbReference type="PANTHER" id="PTHR24252">
    <property type="entry name" value="ACROSIN-RELATED"/>
    <property type="match status" value="1"/>
</dbReference>
<dbReference type="FunFam" id="2.40.10.10:FF:000003">
    <property type="entry name" value="Transmembrane serine protease 3"/>
    <property type="match status" value="1"/>
</dbReference>
<dbReference type="MEROPS" id="S01.436"/>
<proteinExistence type="inferred from homology"/>
<dbReference type="InterPro" id="IPR036364">
    <property type="entry name" value="SEA_dom_sf"/>
</dbReference>
<dbReference type="GO" id="GO:0005576">
    <property type="term" value="C:extracellular region"/>
    <property type="evidence" value="ECO:0007669"/>
    <property type="project" value="InterPro"/>
</dbReference>
<evidence type="ECO:0000256" key="5">
    <source>
        <dbReference type="ARBA" id="ARBA00022825"/>
    </source>
</evidence>
<dbReference type="GeneTree" id="ENSGT00940000163094"/>
<evidence type="ECO:0000256" key="11">
    <source>
        <dbReference type="PIRSR" id="PIRSR037941-1"/>
    </source>
</evidence>
<reference evidence="15" key="3">
    <citation type="submission" date="2025-09" db="UniProtKB">
        <authorList>
            <consortium name="Ensembl"/>
        </authorList>
    </citation>
    <scope>IDENTIFICATION</scope>
    <source>
        <strain evidence="15">Isolate ISIS603380</strain>
    </source>
</reference>
<evidence type="ECO:0000256" key="1">
    <source>
        <dbReference type="ARBA" id="ARBA00004606"/>
    </source>
</evidence>
<dbReference type="PANTHER" id="PTHR24252:SF7">
    <property type="entry name" value="HYALIN"/>
    <property type="match status" value="1"/>
</dbReference>
<dbReference type="InterPro" id="IPR043504">
    <property type="entry name" value="Peptidase_S1_PA_chymotrypsin"/>
</dbReference>
<dbReference type="Pfam" id="PF01390">
    <property type="entry name" value="SEA"/>
    <property type="match status" value="1"/>
</dbReference>
<dbReference type="GO" id="GO:0004252">
    <property type="term" value="F:serine-type endopeptidase activity"/>
    <property type="evidence" value="ECO:0007669"/>
    <property type="project" value="UniProtKB-UniRule"/>
</dbReference>
<keyword evidence="9" id="KW-1015">Disulfide bond</keyword>
<evidence type="ECO:0000256" key="6">
    <source>
        <dbReference type="ARBA" id="ARBA00022968"/>
    </source>
</evidence>
<dbReference type="InParanoid" id="G3U604"/>
<keyword evidence="4 10" id="KW-0378">Hydrolase</keyword>
<feature type="active site" description="Charge relay system" evidence="11">
    <location>
        <position position="275"/>
    </location>
</feature>
<dbReference type="AlphaFoldDB" id="G3U604"/>
<keyword evidence="6" id="KW-0735">Signal-anchor</keyword>
<evidence type="ECO:0000313" key="15">
    <source>
        <dbReference type="Ensembl" id="ENSLAFP00000023262.1"/>
    </source>
</evidence>
<evidence type="ECO:0000256" key="8">
    <source>
        <dbReference type="ARBA" id="ARBA00023136"/>
    </source>
</evidence>
<dbReference type="InterPro" id="IPR033116">
    <property type="entry name" value="TRYPSIN_SER"/>
</dbReference>
<accession>G3U604</accession>
<dbReference type="GO" id="GO:0006508">
    <property type="term" value="P:proteolysis"/>
    <property type="evidence" value="ECO:0007669"/>
    <property type="project" value="UniProtKB-KW"/>
</dbReference>
<name>G3U604_LOXAF</name>
<feature type="domain" description="SEA" evidence="13">
    <location>
        <begin position="48"/>
        <end position="165"/>
    </location>
</feature>
<dbReference type="InterPro" id="IPR000082">
    <property type="entry name" value="SEA_dom"/>
</dbReference>
<evidence type="ECO:0000259" key="14">
    <source>
        <dbReference type="PROSITE" id="PS50240"/>
    </source>
</evidence>
<dbReference type="Pfam" id="PF00089">
    <property type="entry name" value="Trypsin"/>
    <property type="match status" value="1"/>
</dbReference>
<evidence type="ECO:0000256" key="12">
    <source>
        <dbReference type="SAM" id="Phobius"/>
    </source>
</evidence>
<dbReference type="HOGENOM" id="CLU_006842_19_0_1"/>
<dbReference type="EC" id="3.4.21.-" evidence="10"/>
<dbReference type="Gene3D" id="3.30.70.960">
    <property type="entry name" value="SEA domain"/>
    <property type="match status" value="1"/>
</dbReference>
<keyword evidence="7 12" id="KW-1133">Transmembrane helix</keyword>
<sequence>LSLKRPSTLGRRTNSLRPWMIALIITAVVLVLAIIIALLVYFLAYDQKTHYYQASFRIPSIEYNPDFSVEHSKSGADLKQKINSEMDKIFQRSPLNYLYIKSHVVNLRSSNDGLKTDVLLKFQFTSNNAGTIKRQADDILHQKLKSDGSFLKIDTSLPYLRDVNDVQAEHILNSCCGVGRQSPSSSMERIAGGVVARKAAWPWQASLQIGGIHFCGASLIGKEWLLTAAHCFDNYKNPKLWMVSFGTTISPPLMRRNVQSIIIHENYAAHEHEDDIAVVKLATPVTFSDDVHRVCLPDATFEVLPESKVFVTGWGALGKNDLFPNTLREVQVEIISNDVCNQVQVYGGAVSSGMICAGFLEGKKDACEGDSGGPLVIARDRNIWYLIGIVSWGIDCGKKNKPGLYTKVTRYRDWIKSKTNI</sequence>
<evidence type="ECO:0000256" key="10">
    <source>
        <dbReference type="PIRNR" id="PIRNR037941"/>
    </source>
</evidence>
<evidence type="ECO:0000259" key="13">
    <source>
        <dbReference type="PROSITE" id="PS50024"/>
    </source>
</evidence>
<dbReference type="InterPro" id="IPR009003">
    <property type="entry name" value="Peptidase_S1_PA"/>
</dbReference>
<comment type="similarity">
    <text evidence="10">Belongs to the peptidase S1 family.</text>
</comment>
<dbReference type="STRING" id="9785.ENSLAFP00000023262"/>
<keyword evidence="5 10" id="KW-0720">Serine protease</keyword>
<evidence type="ECO:0000256" key="9">
    <source>
        <dbReference type="ARBA" id="ARBA00023157"/>
    </source>
</evidence>
<keyword evidence="8 10" id="KW-0472">Membrane</keyword>
<evidence type="ECO:0000256" key="7">
    <source>
        <dbReference type="ARBA" id="ARBA00022989"/>
    </source>
</evidence>
<dbReference type="InterPro" id="IPR001314">
    <property type="entry name" value="Peptidase_S1A"/>
</dbReference>
<dbReference type="SMART" id="SM00020">
    <property type="entry name" value="Tryp_SPc"/>
    <property type="match status" value="1"/>
</dbReference>
<dbReference type="GO" id="GO:0005886">
    <property type="term" value="C:plasma membrane"/>
    <property type="evidence" value="ECO:0007669"/>
    <property type="project" value="InterPro"/>
</dbReference>
<dbReference type="InterPro" id="IPR001254">
    <property type="entry name" value="Trypsin_dom"/>
</dbReference>
<dbReference type="SUPFAM" id="SSF82671">
    <property type="entry name" value="SEA domain"/>
    <property type="match status" value="1"/>
</dbReference>
<comment type="subcellular location">
    <subcellularLocation>
        <location evidence="1">Membrane</location>
        <topology evidence="1">Single-pass type II membrane protein</topology>
    </subcellularLocation>
</comment>
<evidence type="ECO:0000256" key="2">
    <source>
        <dbReference type="ARBA" id="ARBA00022670"/>
    </source>
</evidence>
<dbReference type="InterPro" id="IPR017329">
    <property type="entry name" value="Pept_S1A_HAT/DESC1"/>
</dbReference>
<keyword evidence="3 12" id="KW-0812">Transmembrane</keyword>
<organism evidence="15 16">
    <name type="scientific">Loxodonta africana</name>
    <name type="common">African elephant</name>
    <dbReference type="NCBI Taxonomy" id="9785"/>
    <lineage>
        <taxon>Eukaryota</taxon>
        <taxon>Metazoa</taxon>
        <taxon>Chordata</taxon>
        <taxon>Craniata</taxon>
        <taxon>Vertebrata</taxon>
        <taxon>Euteleostomi</taxon>
        <taxon>Mammalia</taxon>
        <taxon>Eutheria</taxon>
        <taxon>Afrotheria</taxon>
        <taxon>Proboscidea</taxon>
        <taxon>Elephantidae</taxon>
        <taxon>Loxodonta</taxon>
    </lineage>
</organism>
<dbReference type="PRINTS" id="PR00722">
    <property type="entry name" value="CHYMOTRYPSIN"/>
</dbReference>
<dbReference type="OMA" id="AFDQKFY"/>
<protein>
    <recommendedName>
        <fullName evidence="10">Transmembrane protease serine</fullName>
        <ecNumber evidence="10">3.4.21.-</ecNumber>
    </recommendedName>
</protein>
<dbReference type="SUPFAM" id="SSF50494">
    <property type="entry name" value="Trypsin-like serine proteases"/>
    <property type="match status" value="1"/>
</dbReference>
<dbReference type="CDD" id="cd00190">
    <property type="entry name" value="Tryp_SPc"/>
    <property type="match status" value="1"/>
</dbReference>
<dbReference type="PROSITE" id="PS50240">
    <property type="entry name" value="TRYPSIN_DOM"/>
    <property type="match status" value="1"/>
</dbReference>
<dbReference type="PROSITE" id="PS50024">
    <property type="entry name" value="SEA"/>
    <property type="match status" value="1"/>
</dbReference>
<feature type="active site" description="Charge relay system" evidence="11">
    <location>
        <position position="230"/>
    </location>
</feature>
<dbReference type="Proteomes" id="UP000007646">
    <property type="component" value="Unassembled WGS sequence"/>
</dbReference>
<reference evidence="15" key="2">
    <citation type="submission" date="2025-08" db="UniProtKB">
        <authorList>
            <consortium name="Ensembl"/>
        </authorList>
    </citation>
    <scope>IDENTIFICATION</scope>
    <source>
        <strain evidence="15">Isolate ISIS603380</strain>
    </source>
</reference>
<dbReference type="PROSITE" id="PS00134">
    <property type="entry name" value="TRYPSIN_HIS"/>
    <property type="match status" value="1"/>
</dbReference>
<dbReference type="PIRSF" id="PIRSF037941">
    <property type="entry name" value="TMPRSS11ABCDE"/>
    <property type="match status" value="1"/>
</dbReference>
<reference evidence="15 16" key="1">
    <citation type="submission" date="2009-06" db="EMBL/GenBank/DDBJ databases">
        <title>The Genome Sequence of Loxodonta africana (African elephant).</title>
        <authorList>
            <person name="Di Palma F."/>
            <person name="Heiman D."/>
            <person name="Young S."/>
            <person name="Johnson J."/>
            <person name="Lander E.S."/>
            <person name="Lindblad-Toh K."/>
        </authorList>
    </citation>
    <scope>NUCLEOTIDE SEQUENCE [LARGE SCALE GENOMIC DNA]</scope>
    <source>
        <strain evidence="15 16">Isolate ISIS603380</strain>
    </source>
</reference>
<evidence type="ECO:0000256" key="3">
    <source>
        <dbReference type="ARBA" id="ARBA00022692"/>
    </source>
</evidence>
<dbReference type="eggNOG" id="KOG3627">
    <property type="taxonomic scope" value="Eukaryota"/>
</dbReference>